<dbReference type="InterPro" id="IPR051396">
    <property type="entry name" value="Bact_Antivir_Def_Nuclease"/>
</dbReference>
<dbReference type="Proteomes" id="UP000198656">
    <property type="component" value="Unassembled WGS sequence"/>
</dbReference>
<organism evidence="2 3">
    <name type="scientific">Desulfosporosinus hippei DSM 8344</name>
    <dbReference type="NCBI Taxonomy" id="1121419"/>
    <lineage>
        <taxon>Bacteria</taxon>
        <taxon>Bacillati</taxon>
        <taxon>Bacillota</taxon>
        <taxon>Clostridia</taxon>
        <taxon>Eubacteriales</taxon>
        <taxon>Desulfitobacteriaceae</taxon>
        <taxon>Desulfosporosinus</taxon>
    </lineage>
</organism>
<dbReference type="InterPro" id="IPR027417">
    <property type="entry name" value="P-loop_NTPase"/>
</dbReference>
<name>A0A1G8KTW0_9FIRM</name>
<dbReference type="EMBL" id="FNCP01000041">
    <property type="protein sequence ID" value="SDI46799.1"/>
    <property type="molecule type" value="Genomic_DNA"/>
</dbReference>
<dbReference type="STRING" id="1121419.SAMN05443529_1418"/>
<dbReference type="RefSeq" id="WP_092335685.1">
    <property type="nucleotide sequence ID" value="NZ_FNCP01000041.1"/>
</dbReference>
<feature type="domain" description="Endonuclease GajA/Old nuclease/RecF-like AAA" evidence="1">
    <location>
        <begin position="19"/>
        <end position="432"/>
    </location>
</feature>
<dbReference type="Pfam" id="PF13175">
    <property type="entry name" value="AAA_15"/>
    <property type="match status" value="1"/>
</dbReference>
<gene>
    <name evidence="2" type="ORF">SAMN05443529_1418</name>
</gene>
<dbReference type="PANTHER" id="PTHR43581">
    <property type="entry name" value="ATP/GTP PHOSPHATASE"/>
    <property type="match status" value="1"/>
</dbReference>
<dbReference type="InterPro" id="IPR041685">
    <property type="entry name" value="AAA_GajA/Old/RecF-like"/>
</dbReference>
<accession>A0A1G8KTW0</accession>
<sequence length="451" mass="52335">MSGSITKFQIIGLYGRRTYDIEINDNTLVLVGENGMGKTTILKFLFGTLTGALRYIPQYRFDRIIITIDNNEYELLYDEIAKGNKVPMSIIKDLPTPIRNELMDLQNGNDDAIELDEIIRVCDMFGYPFERLNHDIKVPVDNTVLSTINQIKKNLNSQILYLPTYRRIEEDLSMILRGKWSAQKSINSRRTMVKKLDNPDYIELVEFGMQDVKEKIEMKQDELSRFSEMSFKNLTYMNLGDVIDRKYQTDIEKLSNVTIEDINKFKLCSSRISKTVLSSQQINKIIDTVLNILPPESYDPHSQIVLYYFRKLLELQSELEEKEQSIRDFCNVCNDYLVNNMIEYDDSSFSVSVIRRNSNPKDTIDMSFLSSGEKQIVSLFSHLYLSKQKKFFVLIDEPELSLSVPWQKTFLEDIRNSNLCSGLIAVTHSPFIYDNSLMQFAHGLGEFITEQ</sequence>
<dbReference type="Gene3D" id="3.40.50.300">
    <property type="entry name" value="P-loop containing nucleotide triphosphate hydrolases"/>
    <property type="match status" value="1"/>
</dbReference>
<reference evidence="3" key="1">
    <citation type="submission" date="2016-10" db="EMBL/GenBank/DDBJ databases">
        <authorList>
            <person name="Varghese N."/>
            <person name="Submissions S."/>
        </authorList>
    </citation>
    <scope>NUCLEOTIDE SEQUENCE [LARGE SCALE GENOMIC DNA]</scope>
    <source>
        <strain evidence="3">DSM 8344</strain>
    </source>
</reference>
<dbReference type="SUPFAM" id="SSF52540">
    <property type="entry name" value="P-loop containing nucleoside triphosphate hydrolases"/>
    <property type="match status" value="1"/>
</dbReference>
<keyword evidence="3" id="KW-1185">Reference proteome</keyword>
<dbReference type="AlphaFoldDB" id="A0A1G8KTW0"/>
<proteinExistence type="predicted"/>
<evidence type="ECO:0000313" key="3">
    <source>
        <dbReference type="Proteomes" id="UP000198656"/>
    </source>
</evidence>
<evidence type="ECO:0000259" key="1">
    <source>
        <dbReference type="Pfam" id="PF13175"/>
    </source>
</evidence>
<evidence type="ECO:0000313" key="2">
    <source>
        <dbReference type="EMBL" id="SDI46799.1"/>
    </source>
</evidence>
<protein>
    <submittedName>
        <fullName evidence="2">AAA ATPase domain-containing protein</fullName>
    </submittedName>
</protein>
<dbReference type="OrthoDB" id="1803022at2"/>
<dbReference type="PANTHER" id="PTHR43581:SF2">
    <property type="entry name" value="EXCINUCLEASE ATPASE SUBUNIT"/>
    <property type="match status" value="1"/>
</dbReference>